<feature type="non-terminal residue" evidence="3">
    <location>
        <position position="93"/>
    </location>
</feature>
<proteinExistence type="predicted"/>
<feature type="compositionally biased region" description="Basic and acidic residues" evidence="1">
    <location>
        <begin position="29"/>
        <end position="41"/>
    </location>
</feature>
<keyword evidence="3" id="KW-0675">Receptor</keyword>
<evidence type="ECO:0000313" key="4">
    <source>
        <dbReference type="Proteomes" id="UP000474077"/>
    </source>
</evidence>
<feature type="region of interest" description="Disordered" evidence="1">
    <location>
        <begin position="26"/>
        <end position="93"/>
    </location>
</feature>
<evidence type="ECO:0000313" key="3">
    <source>
        <dbReference type="EMBL" id="KAB6077497.1"/>
    </source>
</evidence>
<dbReference type="EMBL" id="WDER01000182">
    <property type="protein sequence ID" value="KAB6077497.1"/>
    <property type="molecule type" value="Genomic_DNA"/>
</dbReference>
<dbReference type="AlphaFoldDB" id="A0A6L4NA66"/>
<evidence type="ECO:0000256" key="1">
    <source>
        <dbReference type="SAM" id="MobiDB-lite"/>
    </source>
</evidence>
<feature type="chain" id="PRO_5026863842" evidence="2">
    <location>
        <begin position="25"/>
        <end position="93"/>
    </location>
</feature>
<sequence>MKKVTFSCLALATLLQLIPSNGNAANIQDQKKKTNRTEMKQDTIPANLSKEPANPSKKEAEEGERNVMLNASDANKPREIQIGLPSEDVNVYE</sequence>
<evidence type="ECO:0000256" key="2">
    <source>
        <dbReference type="SAM" id="SignalP"/>
    </source>
</evidence>
<organism evidence="3 4">
    <name type="scientific">Bacteroides xylanisolvens</name>
    <dbReference type="NCBI Taxonomy" id="371601"/>
    <lineage>
        <taxon>Bacteria</taxon>
        <taxon>Pseudomonadati</taxon>
        <taxon>Bacteroidota</taxon>
        <taxon>Bacteroidia</taxon>
        <taxon>Bacteroidales</taxon>
        <taxon>Bacteroidaceae</taxon>
        <taxon>Bacteroides</taxon>
    </lineage>
</organism>
<accession>A0A6L4NA66</accession>
<comment type="caution">
    <text evidence="3">The sequence shown here is derived from an EMBL/GenBank/DDBJ whole genome shotgun (WGS) entry which is preliminary data.</text>
</comment>
<keyword evidence="2" id="KW-0732">Signal</keyword>
<feature type="signal peptide" evidence="2">
    <location>
        <begin position="1"/>
        <end position="24"/>
    </location>
</feature>
<dbReference type="Proteomes" id="UP000474077">
    <property type="component" value="Unassembled WGS sequence"/>
</dbReference>
<gene>
    <name evidence="3" type="ORF">GA560_25475</name>
</gene>
<reference evidence="3 4" key="1">
    <citation type="journal article" date="2019" name="Nat. Med.">
        <title>A library of human gut bacterial isolates paired with longitudinal multiomics data enables mechanistic microbiome research.</title>
        <authorList>
            <person name="Poyet M."/>
            <person name="Groussin M."/>
            <person name="Gibbons S.M."/>
            <person name="Avila-Pacheco J."/>
            <person name="Jiang X."/>
            <person name="Kearney S.M."/>
            <person name="Perrotta A.R."/>
            <person name="Berdy B."/>
            <person name="Zhao S."/>
            <person name="Lieberman T.D."/>
            <person name="Swanson P.K."/>
            <person name="Smith M."/>
            <person name="Roesemann S."/>
            <person name="Alexander J.E."/>
            <person name="Rich S.A."/>
            <person name="Livny J."/>
            <person name="Vlamakis H."/>
            <person name="Clish C."/>
            <person name="Bullock K."/>
            <person name="Deik A."/>
            <person name="Scott J."/>
            <person name="Pierce K.A."/>
            <person name="Xavier R.J."/>
            <person name="Alm E.J."/>
        </authorList>
    </citation>
    <scope>NUCLEOTIDE SEQUENCE [LARGE SCALE GENOMIC DNA]</scope>
    <source>
        <strain evidence="3 4">BIOML-A73</strain>
    </source>
</reference>
<protein>
    <submittedName>
        <fullName evidence="3">TonB-dependent receptor</fullName>
    </submittedName>
</protein>
<feature type="compositionally biased region" description="Basic and acidic residues" evidence="1">
    <location>
        <begin position="56"/>
        <end position="65"/>
    </location>
</feature>
<name>A0A6L4NA66_9BACE</name>